<feature type="transmembrane region" description="Helical" evidence="6">
    <location>
        <begin position="20"/>
        <end position="37"/>
    </location>
</feature>
<dbReference type="InterPro" id="IPR005467">
    <property type="entry name" value="His_kinase_dom"/>
</dbReference>
<evidence type="ECO:0000256" key="5">
    <source>
        <dbReference type="ARBA" id="ARBA00022777"/>
    </source>
</evidence>
<dbReference type="InterPro" id="IPR003594">
    <property type="entry name" value="HATPase_dom"/>
</dbReference>
<dbReference type="PANTHER" id="PTHR43047">
    <property type="entry name" value="TWO-COMPONENT HISTIDINE PROTEIN KINASE"/>
    <property type="match status" value="1"/>
</dbReference>
<keyword evidence="5 8" id="KW-0418">Kinase</keyword>
<evidence type="ECO:0000256" key="3">
    <source>
        <dbReference type="ARBA" id="ARBA00022553"/>
    </source>
</evidence>
<dbReference type="Gene3D" id="3.30.565.10">
    <property type="entry name" value="Histidine kinase-like ATPase, C-terminal domain"/>
    <property type="match status" value="1"/>
</dbReference>
<keyword evidence="6" id="KW-1133">Transmembrane helix</keyword>
<evidence type="ECO:0000256" key="2">
    <source>
        <dbReference type="ARBA" id="ARBA00012438"/>
    </source>
</evidence>
<dbReference type="SMART" id="SM00388">
    <property type="entry name" value="HisKA"/>
    <property type="match status" value="1"/>
</dbReference>
<dbReference type="InterPro" id="IPR036097">
    <property type="entry name" value="HisK_dim/P_sf"/>
</dbReference>
<dbReference type="SMART" id="SM00387">
    <property type="entry name" value="HATPase_c"/>
    <property type="match status" value="1"/>
</dbReference>
<dbReference type="InterPro" id="IPR036890">
    <property type="entry name" value="HATPase_C_sf"/>
</dbReference>
<keyword evidence="3" id="KW-0597">Phosphoprotein</keyword>
<feature type="transmembrane region" description="Helical" evidence="6">
    <location>
        <begin position="307"/>
        <end position="326"/>
    </location>
</feature>
<gene>
    <name evidence="8" type="ORF">SAMN05661044_05321</name>
</gene>
<keyword evidence="4" id="KW-0808">Transferase</keyword>
<dbReference type="Pfam" id="PF02518">
    <property type="entry name" value="HATPase_c"/>
    <property type="match status" value="1"/>
</dbReference>
<dbReference type="CDD" id="cd16922">
    <property type="entry name" value="HATPase_EvgS-ArcB-TorS-like"/>
    <property type="match status" value="1"/>
</dbReference>
<dbReference type="SUPFAM" id="SSF47384">
    <property type="entry name" value="Homodimeric domain of signal transducing histidine kinase"/>
    <property type="match status" value="1"/>
</dbReference>
<dbReference type="InterPro" id="IPR004358">
    <property type="entry name" value="Sig_transdc_His_kin-like_C"/>
</dbReference>
<dbReference type="SUPFAM" id="SSF55874">
    <property type="entry name" value="ATPase domain of HSP90 chaperone/DNA topoisomerase II/histidine kinase"/>
    <property type="match status" value="1"/>
</dbReference>
<dbReference type="CDD" id="cd00082">
    <property type="entry name" value="HisKA"/>
    <property type="match status" value="1"/>
</dbReference>
<dbReference type="FunFam" id="3.30.565.10:FF:000010">
    <property type="entry name" value="Sensor histidine kinase RcsC"/>
    <property type="match status" value="1"/>
</dbReference>
<keyword evidence="6" id="KW-0472">Membrane</keyword>
<dbReference type="PROSITE" id="PS50109">
    <property type="entry name" value="HIS_KIN"/>
    <property type="match status" value="1"/>
</dbReference>
<reference evidence="9" key="1">
    <citation type="submission" date="2016-10" db="EMBL/GenBank/DDBJ databases">
        <authorList>
            <person name="Varghese N."/>
            <person name="Submissions S."/>
        </authorList>
    </citation>
    <scope>NUCLEOTIDE SEQUENCE [LARGE SCALE GENOMIC DNA]</scope>
    <source>
        <strain evidence="9">DSM 18733</strain>
    </source>
</reference>
<dbReference type="Pfam" id="PF00512">
    <property type="entry name" value="HisKA"/>
    <property type="match status" value="1"/>
</dbReference>
<evidence type="ECO:0000259" key="7">
    <source>
        <dbReference type="PROSITE" id="PS50109"/>
    </source>
</evidence>
<dbReference type="EC" id="2.7.13.3" evidence="2"/>
<evidence type="ECO:0000256" key="4">
    <source>
        <dbReference type="ARBA" id="ARBA00022679"/>
    </source>
</evidence>
<dbReference type="GO" id="GO:0000155">
    <property type="term" value="F:phosphorelay sensor kinase activity"/>
    <property type="evidence" value="ECO:0007669"/>
    <property type="project" value="InterPro"/>
</dbReference>
<keyword evidence="9" id="KW-1185">Reference proteome</keyword>
<dbReference type="STRING" id="407022.SAMN05661044_05321"/>
<accession>A0A1H7YTX0</accession>
<organism evidence="8 9">
    <name type="scientific">Olivibacter domesticus</name>
    <name type="common">Pseudosphingobacterium domesticum</name>
    <dbReference type="NCBI Taxonomy" id="407022"/>
    <lineage>
        <taxon>Bacteria</taxon>
        <taxon>Pseudomonadati</taxon>
        <taxon>Bacteroidota</taxon>
        <taxon>Sphingobacteriia</taxon>
        <taxon>Sphingobacteriales</taxon>
        <taxon>Sphingobacteriaceae</taxon>
        <taxon>Olivibacter</taxon>
    </lineage>
</organism>
<dbReference type="InterPro" id="IPR003661">
    <property type="entry name" value="HisK_dim/P_dom"/>
</dbReference>
<keyword evidence="6" id="KW-0812">Transmembrane</keyword>
<evidence type="ECO:0000313" key="8">
    <source>
        <dbReference type="EMBL" id="SEM49361.1"/>
    </source>
</evidence>
<sequence>MTIGKKKDQGKTTGILQKLLVIFLIFIFLITAGSLSLRHSLSERLNHLSNKLKAPPETGEISNILLELNSAENDFQQASLYGYGDKLGEYQNKLLEVFKQIERILKEYQTVSTSDVDIKNEEDFKKSLDGKLDLSLKVFALKKNFDSLLTITTEDKFIGKNKTRTTTRSSRDTERKAAQDTIIQEVASAVKKKGFFKRLQNVFVPGEDSLRTKFLTVTRENAIRDSIYRELQSRNERGQRKLLEKLSKEHNLLAESQQQLISSNLSLITQLRQLIDQIKDNYLDSWEQNQQETLAEYEAAVNELDTFTITAIIMVLIFVVLLLVYIKKASKAENQYKAENTRAIALAEQKSEMLATMSHEIRNPLTAITGFVYLIKNTNLTEEQSRMVSSIKTSSDMLMETVNDILDMTKMESQPSEVLKIVSFTPYHEINETIETMRFITIRKNISLTLHFEGPQDNMVYGDPFRLKQIIINLLGNAIKYTDEGGVEVNCSLTTGERADMEELTVTIKDTGIGIPLDKQSKLFTKYYQASRENNRPGTGLGLYICYHLIKLQQGAITVKSEERKGSAFSFRIPYKSANV</sequence>
<protein>
    <recommendedName>
        <fullName evidence="2">histidine kinase</fullName>
        <ecNumber evidence="2">2.7.13.3</ecNumber>
    </recommendedName>
</protein>
<evidence type="ECO:0000313" key="9">
    <source>
        <dbReference type="Proteomes" id="UP000199421"/>
    </source>
</evidence>
<dbReference type="AlphaFoldDB" id="A0A1H7YTX0"/>
<comment type="catalytic activity">
    <reaction evidence="1">
        <text>ATP + protein L-histidine = ADP + protein N-phospho-L-histidine.</text>
        <dbReference type="EC" id="2.7.13.3"/>
    </reaction>
</comment>
<dbReference type="OrthoDB" id="711632at2"/>
<evidence type="ECO:0000256" key="1">
    <source>
        <dbReference type="ARBA" id="ARBA00000085"/>
    </source>
</evidence>
<proteinExistence type="predicted"/>
<dbReference type="Gene3D" id="1.10.287.130">
    <property type="match status" value="1"/>
</dbReference>
<dbReference type="EMBL" id="FOAF01000014">
    <property type="protein sequence ID" value="SEM49361.1"/>
    <property type="molecule type" value="Genomic_DNA"/>
</dbReference>
<dbReference type="RefSeq" id="WP_093332326.1">
    <property type="nucleotide sequence ID" value="NZ_FOAF01000014.1"/>
</dbReference>
<evidence type="ECO:0000256" key="6">
    <source>
        <dbReference type="SAM" id="Phobius"/>
    </source>
</evidence>
<feature type="domain" description="Histidine kinase" evidence="7">
    <location>
        <begin position="356"/>
        <end position="577"/>
    </location>
</feature>
<dbReference type="PRINTS" id="PR00344">
    <property type="entry name" value="BCTRLSENSOR"/>
</dbReference>
<dbReference type="Proteomes" id="UP000199421">
    <property type="component" value="Unassembled WGS sequence"/>
</dbReference>
<name>A0A1H7YTX0_OLID1</name>